<accession>A0ABT4TF48</accession>
<dbReference type="Proteomes" id="UP001165685">
    <property type="component" value="Unassembled WGS sequence"/>
</dbReference>
<reference evidence="3" key="1">
    <citation type="submission" date="2023-01" db="EMBL/GenBank/DDBJ databases">
        <title>Draft genome sequence of Nocardiopsis sp. LSu2-4 isolated from halophytes.</title>
        <authorList>
            <person name="Duangmal K."/>
            <person name="Chantavorakit T."/>
        </authorList>
    </citation>
    <scope>NUCLEOTIDE SEQUENCE</scope>
    <source>
        <strain evidence="3">LSu2-4</strain>
    </source>
</reference>
<comment type="caution">
    <text evidence="3">The sequence shown here is derived from an EMBL/GenBank/DDBJ whole genome shotgun (WGS) entry which is preliminary data.</text>
</comment>
<keyword evidence="2" id="KW-1133">Transmembrane helix</keyword>
<proteinExistence type="predicted"/>
<organism evidence="3 4">
    <name type="scientific">Nocardiopsis suaedae</name>
    <dbReference type="NCBI Taxonomy" id="3018444"/>
    <lineage>
        <taxon>Bacteria</taxon>
        <taxon>Bacillati</taxon>
        <taxon>Actinomycetota</taxon>
        <taxon>Actinomycetes</taxon>
        <taxon>Streptosporangiales</taxon>
        <taxon>Nocardiopsidaceae</taxon>
        <taxon>Nocardiopsis</taxon>
    </lineage>
</organism>
<keyword evidence="4" id="KW-1185">Reference proteome</keyword>
<dbReference type="RefSeq" id="WP_270675643.1">
    <property type="nucleotide sequence ID" value="NZ_JAQFWP010000002.1"/>
</dbReference>
<evidence type="ECO:0008006" key="5">
    <source>
        <dbReference type="Google" id="ProtNLM"/>
    </source>
</evidence>
<feature type="transmembrane region" description="Helical" evidence="2">
    <location>
        <begin position="6"/>
        <end position="26"/>
    </location>
</feature>
<sequence length="182" mass="18483">MISHAFSSVPYFLFDLFTIAVGIVALVRGGRAPSGGGLVRTAGVLLILDTLLIAGWRVYTTFILDFTLLPPAYEPMVYARVIAGAVLWGIAVVLLLVALAGSGKAESEPSAHQGAGPMPPGPPGPTGPPGPPHGPHNPHGPQGPHGPMPPQQQPMPPGPPGPSGPQPGPQHGPQHGPPGGPR</sequence>
<feature type="compositionally biased region" description="Pro residues" evidence="1">
    <location>
        <begin position="144"/>
        <end position="182"/>
    </location>
</feature>
<keyword evidence="2" id="KW-0472">Membrane</keyword>
<protein>
    <recommendedName>
        <fullName evidence="5">Collagen-like protein</fullName>
    </recommendedName>
</protein>
<name>A0ABT4TF48_9ACTN</name>
<evidence type="ECO:0000313" key="3">
    <source>
        <dbReference type="EMBL" id="MDA2803309.1"/>
    </source>
</evidence>
<keyword evidence="2" id="KW-0812">Transmembrane</keyword>
<gene>
    <name evidence="3" type="ORF">O4U47_02190</name>
</gene>
<dbReference type="EMBL" id="JAQFWP010000002">
    <property type="protein sequence ID" value="MDA2803309.1"/>
    <property type="molecule type" value="Genomic_DNA"/>
</dbReference>
<evidence type="ECO:0000256" key="1">
    <source>
        <dbReference type="SAM" id="MobiDB-lite"/>
    </source>
</evidence>
<feature type="compositionally biased region" description="Pro residues" evidence="1">
    <location>
        <begin position="117"/>
        <end position="135"/>
    </location>
</feature>
<feature type="transmembrane region" description="Helical" evidence="2">
    <location>
        <begin position="38"/>
        <end position="58"/>
    </location>
</feature>
<feature type="transmembrane region" description="Helical" evidence="2">
    <location>
        <begin position="78"/>
        <end position="100"/>
    </location>
</feature>
<evidence type="ECO:0000313" key="4">
    <source>
        <dbReference type="Proteomes" id="UP001165685"/>
    </source>
</evidence>
<feature type="region of interest" description="Disordered" evidence="1">
    <location>
        <begin position="106"/>
        <end position="182"/>
    </location>
</feature>
<evidence type="ECO:0000256" key="2">
    <source>
        <dbReference type="SAM" id="Phobius"/>
    </source>
</evidence>